<feature type="region of interest" description="Disordered" evidence="1">
    <location>
        <begin position="1"/>
        <end position="76"/>
    </location>
</feature>
<reference evidence="3" key="1">
    <citation type="submission" date="2021-02" db="EMBL/GenBank/DDBJ databases">
        <title>First Annotated Genome of the Yellow-green Alga Tribonema minus.</title>
        <authorList>
            <person name="Mahan K.M."/>
        </authorList>
    </citation>
    <scope>NUCLEOTIDE SEQUENCE</scope>
    <source>
        <strain evidence="3">UTEX B ZZ1240</strain>
    </source>
</reference>
<evidence type="ECO:0000259" key="2">
    <source>
        <dbReference type="Pfam" id="PF00651"/>
    </source>
</evidence>
<dbReference type="OrthoDB" id="45365at2759"/>
<dbReference type="EMBL" id="JAFCMP010000334">
    <property type="protein sequence ID" value="KAG5181351.1"/>
    <property type="molecule type" value="Genomic_DNA"/>
</dbReference>
<dbReference type="Pfam" id="PF00651">
    <property type="entry name" value="BTB"/>
    <property type="match status" value="1"/>
</dbReference>
<organism evidence="3 4">
    <name type="scientific">Tribonema minus</name>
    <dbReference type="NCBI Taxonomy" id="303371"/>
    <lineage>
        <taxon>Eukaryota</taxon>
        <taxon>Sar</taxon>
        <taxon>Stramenopiles</taxon>
        <taxon>Ochrophyta</taxon>
        <taxon>PX clade</taxon>
        <taxon>Xanthophyceae</taxon>
        <taxon>Tribonematales</taxon>
        <taxon>Tribonemataceae</taxon>
        <taxon>Tribonema</taxon>
    </lineage>
</organism>
<dbReference type="Gene3D" id="3.30.710.10">
    <property type="entry name" value="Potassium Channel Kv1.1, Chain A"/>
    <property type="match status" value="1"/>
</dbReference>
<name>A0A835YTL1_9STRA</name>
<protein>
    <recommendedName>
        <fullName evidence="2">BTB domain-containing protein</fullName>
    </recommendedName>
</protein>
<comment type="caution">
    <text evidence="3">The sequence shown here is derived from an EMBL/GenBank/DDBJ whole genome shotgun (WGS) entry which is preliminary data.</text>
</comment>
<dbReference type="Proteomes" id="UP000664859">
    <property type="component" value="Unassembled WGS sequence"/>
</dbReference>
<accession>A0A835YTL1</accession>
<dbReference type="SUPFAM" id="SSF54695">
    <property type="entry name" value="POZ domain"/>
    <property type="match status" value="1"/>
</dbReference>
<proteinExistence type="predicted"/>
<sequence length="242" mass="26754">MTFGTTGGQALQATRSGKRKRKESEDSEQESICGDDGREDGFKFNESNDGKRDRCKNTIESHSENDGEQNIGSEQEGGNVCETGVFRQLWLHAVVLMVNSSVLEARLCRWTSAQRPVRLYIPLDSEEETMAFEDMLWCIYHDALPDEEIMTPHRAIHIMLAADRFDVPAAAQQCIAWLESQGSFTLDEALALFAAPASVQQLFPSALEEHALSALLAAVGDLEVAMNDANARASLLGFQSQR</sequence>
<gene>
    <name evidence="3" type="ORF">JKP88DRAFT_273437</name>
</gene>
<dbReference type="InterPro" id="IPR000210">
    <property type="entry name" value="BTB/POZ_dom"/>
</dbReference>
<dbReference type="InterPro" id="IPR011333">
    <property type="entry name" value="SKP1/BTB/POZ_sf"/>
</dbReference>
<dbReference type="AlphaFoldDB" id="A0A835YTL1"/>
<evidence type="ECO:0000313" key="3">
    <source>
        <dbReference type="EMBL" id="KAG5181351.1"/>
    </source>
</evidence>
<evidence type="ECO:0000256" key="1">
    <source>
        <dbReference type="SAM" id="MobiDB-lite"/>
    </source>
</evidence>
<evidence type="ECO:0000313" key="4">
    <source>
        <dbReference type="Proteomes" id="UP000664859"/>
    </source>
</evidence>
<feature type="domain" description="BTB" evidence="2">
    <location>
        <begin position="87"/>
        <end position="179"/>
    </location>
</feature>
<feature type="compositionally biased region" description="Basic and acidic residues" evidence="1">
    <location>
        <begin position="35"/>
        <end position="65"/>
    </location>
</feature>
<keyword evidence="4" id="KW-1185">Reference proteome</keyword>